<dbReference type="Proteomes" id="UP001413721">
    <property type="component" value="Unassembled WGS sequence"/>
</dbReference>
<evidence type="ECO:0000313" key="3">
    <source>
        <dbReference type="Proteomes" id="UP001413721"/>
    </source>
</evidence>
<protein>
    <submittedName>
        <fullName evidence="2">Rid family hydrolase</fullName>
    </submittedName>
</protein>
<dbReference type="SUPFAM" id="SSF55298">
    <property type="entry name" value="YjgF-like"/>
    <property type="match status" value="1"/>
</dbReference>
<evidence type="ECO:0000256" key="1">
    <source>
        <dbReference type="ARBA" id="ARBA00010552"/>
    </source>
</evidence>
<dbReference type="RefSeq" id="WP_345933648.1">
    <property type="nucleotide sequence ID" value="NZ_JBBKTV010000005.1"/>
</dbReference>
<comment type="similarity">
    <text evidence="1">Belongs to the RutC family.</text>
</comment>
<evidence type="ECO:0000313" key="2">
    <source>
        <dbReference type="EMBL" id="MEN2991009.1"/>
    </source>
</evidence>
<dbReference type="Pfam" id="PF01042">
    <property type="entry name" value="Ribonuc_L-PSP"/>
    <property type="match status" value="1"/>
</dbReference>
<dbReference type="CDD" id="cd00448">
    <property type="entry name" value="YjgF_YER057c_UK114_family"/>
    <property type="match status" value="1"/>
</dbReference>
<keyword evidence="3" id="KW-1185">Reference proteome</keyword>
<name>A0ABU9YQC1_9PROT</name>
<keyword evidence="2" id="KW-0378">Hydrolase</keyword>
<dbReference type="PANTHER" id="PTHR11803">
    <property type="entry name" value="2-IMINOBUTANOATE/2-IMINOPROPANOATE DEAMINASE RIDA"/>
    <property type="match status" value="1"/>
</dbReference>
<accession>A0ABU9YQC1</accession>
<proteinExistence type="inferred from homology"/>
<dbReference type="GO" id="GO:0016787">
    <property type="term" value="F:hydrolase activity"/>
    <property type="evidence" value="ECO:0007669"/>
    <property type="project" value="UniProtKB-KW"/>
</dbReference>
<reference evidence="2 3" key="1">
    <citation type="submission" date="2024-03" db="EMBL/GenBank/DDBJ databases">
        <title>High-quality draft genome sequencing of Tistrella sp. BH-R2-4.</title>
        <authorList>
            <person name="Dong C."/>
        </authorList>
    </citation>
    <scope>NUCLEOTIDE SEQUENCE [LARGE SCALE GENOMIC DNA]</scope>
    <source>
        <strain evidence="2 3">BH-R2-4</strain>
    </source>
</reference>
<sequence>MTITRTNPPVDYLGADVFDAFAFRQSVRAGDTVYYAGVAPLKGTLDTLELVGTGDMAAQLHYVLGVIDACLAADGLDRTKLATWTFYTTDITGFMAVMPEILGPWVGEHRPSSTTVEVRAFVHPDQLLEITAIAVDA</sequence>
<dbReference type="Gene3D" id="3.30.1330.40">
    <property type="entry name" value="RutC-like"/>
    <property type="match status" value="1"/>
</dbReference>
<dbReference type="EMBL" id="JBBKTW010000009">
    <property type="protein sequence ID" value="MEN2991009.1"/>
    <property type="molecule type" value="Genomic_DNA"/>
</dbReference>
<gene>
    <name evidence="2" type="ORF">WG926_22045</name>
</gene>
<organism evidence="2 3">
    <name type="scientific">Tistrella arctica</name>
    <dbReference type="NCBI Taxonomy" id="3133430"/>
    <lineage>
        <taxon>Bacteria</taxon>
        <taxon>Pseudomonadati</taxon>
        <taxon>Pseudomonadota</taxon>
        <taxon>Alphaproteobacteria</taxon>
        <taxon>Geminicoccales</taxon>
        <taxon>Geminicoccaceae</taxon>
        <taxon>Tistrella</taxon>
    </lineage>
</organism>
<dbReference type="PANTHER" id="PTHR11803:SF58">
    <property type="entry name" value="PROTEIN HMF1-RELATED"/>
    <property type="match status" value="1"/>
</dbReference>
<dbReference type="InterPro" id="IPR035959">
    <property type="entry name" value="RutC-like_sf"/>
</dbReference>
<comment type="caution">
    <text evidence="2">The sequence shown here is derived from an EMBL/GenBank/DDBJ whole genome shotgun (WGS) entry which is preliminary data.</text>
</comment>
<dbReference type="InterPro" id="IPR006175">
    <property type="entry name" value="YjgF/YER057c/UK114"/>
</dbReference>